<reference evidence="1" key="1">
    <citation type="submission" date="2023-05" db="EMBL/GenBank/DDBJ databases">
        <title>Genome and transcriptome analyses reveal genes involved in the formation of fine ridges on petal epidermal cells in Hibiscus trionum.</title>
        <authorList>
            <person name="Koshimizu S."/>
            <person name="Masuda S."/>
            <person name="Ishii T."/>
            <person name="Shirasu K."/>
            <person name="Hoshino A."/>
            <person name="Arita M."/>
        </authorList>
    </citation>
    <scope>NUCLEOTIDE SEQUENCE</scope>
    <source>
        <strain evidence="1">Hamamatsu line</strain>
    </source>
</reference>
<sequence length="132" mass="14943">MASKLNGWKWNRDMYRSALLGVLLYVILTTCFHGFSNNSEEKTHANRANISGEFKNVSDGFNSNTLFAVQAQGLAGRSISDGFRAVVIQFLHFLVAKSLQFRYVPVLQHQPVPFMSMTFWLAFTPSISHRVL</sequence>
<accession>A0A9W7IB32</accession>
<dbReference type="EMBL" id="BSYR01000024">
    <property type="protein sequence ID" value="GMI91015.1"/>
    <property type="molecule type" value="Genomic_DNA"/>
</dbReference>
<dbReference type="OrthoDB" id="983979at2759"/>
<comment type="caution">
    <text evidence="1">The sequence shown here is derived from an EMBL/GenBank/DDBJ whole genome shotgun (WGS) entry which is preliminary data.</text>
</comment>
<evidence type="ECO:0000313" key="2">
    <source>
        <dbReference type="Proteomes" id="UP001165190"/>
    </source>
</evidence>
<proteinExistence type="predicted"/>
<evidence type="ECO:0000313" key="1">
    <source>
        <dbReference type="EMBL" id="GMI91015.1"/>
    </source>
</evidence>
<protein>
    <submittedName>
        <fullName evidence="1">Uncharacterized protein</fullName>
    </submittedName>
</protein>
<dbReference type="AlphaFoldDB" id="A0A9W7IB32"/>
<dbReference type="Proteomes" id="UP001165190">
    <property type="component" value="Unassembled WGS sequence"/>
</dbReference>
<gene>
    <name evidence="1" type="ORF">HRI_002770800</name>
</gene>
<name>A0A9W7IB32_HIBTR</name>
<keyword evidence="2" id="KW-1185">Reference proteome</keyword>
<organism evidence="1 2">
    <name type="scientific">Hibiscus trionum</name>
    <name type="common">Flower of an hour</name>
    <dbReference type="NCBI Taxonomy" id="183268"/>
    <lineage>
        <taxon>Eukaryota</taxon>
        <taxon>Viridiplantae</taxon>
        <taxon>Streptophyta</taxon>
        <taxon>Embryophyta</taxon>
        <taxon>Tracheophyta</taxon>
        <taxon>Spermatophyta</taxon>
        <taxon>Magnoliopsida</taxon>
        <taxon>eudicotyledons</taxon>
        <taxon>Gunneridae</taxon>
        <taxon>Pentapetalae</taxon>
        <taxon>rosids</taxon>
        <taxon>malvids</taxon>
        <taxon>Malvales</taxon>
        <taxon>Malvaceae</taxon>
        <taxon>Malvoideae</taxon>
        <taxon>Hibiscus</taxon>
    </lineage>
</organism>